<dbReference type="InterPro" id="IPR008259">
    <property type="entry name" value="FMN_hydac_DH_AS"/>
</dbReference>
<dbReference type="CDD" id="cd02809">
    <property type="entry name" value="alpha_hydroxyacid_oxid_FMN"/>
    <property type="match status" value="1"/>
</dbReference>
<keyword evidence="4" id="KW-0560">Oxidoreductase</keyword>
<feature type="binding site" evidence="7">
    <location>
        <position position="107"/>
    </location>
    <ligand>
        <name>FMN</name>
        <dbReference type="ChEBI" id="CHEBI:58210"/>
    </ligand>
</feature>
<dbReference type="PROSITE" id="PS00557">
    <property type="entry name" value="FMN_HYDROXY_ACID_DH_1"/>
    <property type="match status" value="1"/>
</dbReference>
<feature type="binding site" evidence="7">
    <location>
        <begin position="288"/>
        <end position="292"/>
    </location>
    <ligand>
        <name>FMN</name>
        <dbReference type="ChEBI" id="CHEBI:58210"/>
    </ligand>
</feature>
<feature type="binding site" evidence="7">
    <location>
        <position position="144"/>
    </location>
    <ligand>
        <name>glyoxylate</name>
        <dbReference type="ChEBI" id="CHEBI:36655"/>
    </ligand>
</feature>
<organism evidence="10 11">
    <name type="scientific">Roseomonas indoligenes</name>
    <dbReference type="NCBI Taxonomy" id="2820811"/>
    <lineage>
        <taxon>Bacteria</taxon>
        <taxon>Pseudomonadati</taxon>
        <taxon>Pseudomonadota</taxon>
        <taxon>Alphaproteobacteria</taxon>
        <taxon>Acetobacterales</taxon>
        <taxon>Roseomonadaceae</taxon>
        <taxon>Roseomonas</taxon>
    </lineage>
</organism>
<feature type="binding site" evidence="7">
    <location>
        <position position="258"/>
    </location>
    <ligand>
        <name>FMN</name>
        <dbReference type="ChEBI" id="CHEBI:58210"/>
    </ligand>
</feature>
<feature type="active site" description="Proton acceptor" evidence="6">
    <location>
        <position position="258"/>
    </location>
</feature>
<dbReference type="PIRSF" id="PIRSF000138">
    <property type="entry name" value="Al-hdrx_acd_dh"/>
    <property type="match status" value="1"/>
</dbReference>
<dbReference type="GO" id="GO:0010181">
    <property type="term" value="F:FMN binding"/>
    <property type="evidence" value="ECO:0007669"/>
    <property type="project" value="InterPro"/>
</dbReference>
<feature type="binding site" evidence="7">
    <location>
        <position position="256"/>
    </location>
    <ligand>
        <name>FMN</name>
        <dbReference type="ChEBI" id="CHEBI:58210"/>
    </ligand>
</feature>
<evidence type="ECO:0000256" key="2">
    <source>
        <dbReference type="ARBA" id="ARBA00022630"/>
    </source>
</evidence>
<dbReference type="Gene3D" id="3.20.20.70">
    <property type="entry name" value="Aldolase class I"/>
    <property type="match status" value="1"/>
</dbReference>
<dbReference type="Pfam" id="PF01070">
    <property type="entry name" value="FMN_dh"/>
    <property type="match status" value="1"/>
</dbReference>
<feature type="binding site" evidence="7">
    <location>
        <begin position="311"/>
        <end position="312"/>
    </location>
    <ligand>
        <name>FMN</name>
        <dbReference type="ChEBI" id="CHEBI:58210"/>
    </ligand>
</feature>
<feature type="binding site" evidence="7">
    <location>
        <begin position="58"/>
        <end position="60"/>
    </location>
    <ligand>
        <name>FMN</name>
        <dbReference type="ChEBI" id="CHEBI:58210"/>
    </ligand>
</feature>
<feature type="binding site" evidence="7">
    <location>
        <position position="234"/>
    </location>
    <ligand>
        <name>FMN</name>
        <dbReference type="ChEBI" id="CHEBI:58210"/>
    </ligand>
</feature>
<dbReference type="InterPro" id="IPR037396">
    <property type="entry name" value="FMN_HAD"/>
</dbReference>
<evidence type="ECO:0000256" key="1">
    <source>
        <dbReference type="ARBA" id="ARBA00001917"/>
    </source>
</evidence>
<evidence type="ECO:0000256" key="3">
    <source>
        <dbReference type="ARBA" id="ARBA00022643"/>
    </source>
</evidence>
<comment type="caution">
    <text evidence="10">The sequence shown here is derived from an EMBL/GenBank/DDBJ whole genome shotgun (WGS) entry which is preliminary data.</text>
</comment>
<feature type="region of interest" description="Disordered" evidence="8">
    <location>
        <begin position="187"/>
        <end position="207"/>
    </location>
</feature>
<evidence type="ECO:0000256" key="7">
    <source>
        <dbReference type="PIRSR" id="PIRSR000138-2"/>
    </source>
</evidence>
<evidence type="ECO:0000256" key="4">
    <source>
        <dbReference type="ARBA" id="ARBA00023002"/>
    </source>
</evidence>
<dbReference type="InterPro" id="IPR013785">
    <property type="entry name" value="Aldolase_TIM"/>
</dbReference>
<dbReference type="AlphaFoldDB" id="A0A940N3S9"/>
<evidence type="ECO:0000313" key="11">
    <source>
        <dbReference type="Proteomes" id="UP000677537"/>
    </source>
</evidence>
<accession>A0A940N3S9</accession>
<dbReference type="PANTHER" id="PTHR10578">
    <property type="entry name" value="S -2-HYDROXY-ACID OXIDASE-RELATED"/>
    <property type="match status" value="1"/>
</dbReference>
<dbReference type="PROSITE" id="PS51349">
    <property type="entry name" value="FMN_HYDROXY_ACID_DH_2"/>
    <property type="match status" value="1"/>
</dbReference>
<protein>
    <submittedName>
        <fullName evidence="10">Alpha-hydroxy-acid oxidizing protein</fullName>
    </submittedName>
</protein>
<dbReference type="InterPro" id="IPR000262">
    <property type="entry name" value="FMN-dep_DH"/>
</dbReference>
<evidence type="ECO:0000256" key="5">
    <source>
        <dbReference type="ARBA" id="ARBA00024042"/>
    </source>
</evidence>
<dbReference type="Proteomes" id="UP000677537">
    <property type="component" value="Unassembled WGS sequence"/>
</dbReference>
<dbReference type="EMBL" id="JAGIZA010000017">
    <property type="protein sequence ID" value="MBP0495481.1"/>
    <property type="molecule type" value="Genomic_DNA"/>
</dbReference>
<feature type="binding site" evidence="7">
    <location>
        <position position="109"/>
    </location>
    <ligand>
        <name>glyoxylate</name>
        <dbReference type="ChEBI" id="CHEBI:36655"/>
    </ligand>
</feature>
<dbReference type="GO" id="GO:0016491">
    <property type="term" value="F:oxidoreductase activity"/>
    <property type="evidence" value="ECO:0007669"/>
    <property type="project" value="UniProtKB-KW"/>
</dbReference>
<evidence type="ECO:0000256" key="8">
    <source>
        <dbReference type="SAM" id="MobiDB-lite"/>
    </source>
</evidence>
<keyword evidence="2 7" id="KW-0285">Flavoprotein</keyword>
<dbReference type="InterPro" id="IPR012133">
    <property type="entry name" value="Alpha-hydoxy_acid_DH_FMN"/>
</dbReference>
<sequence length="364" mass="39515">MIFQYVSGAVETGSALRGNLAAYREYALVPQLMRDTAARSQAVTLFGRRYDAPFGVAPLGGAAFVAYRADLVLAGAAAEMNVPMILSASSLIRLEEVQARNRDAWFQAYLAGDQARIDRLVDRVARAGYGTLVVTADTPVLGNREHNTRSGFSMPIRITPRVAVQSALHPRWLLGTVAQTFLRHGPPHFENTEAERGPPMMSQNSLRNTTARDRLAWSHLEAIRRRWKGTLLVKGLLAPGDVAMARECGADGVILSNHGGRQLDHAVAPLDVLPEVVAAKGGMKVIVDSGIRRGTDVIKAMALGADFVLLGRPFLYAAALGGQHGVLHAMRILKEEINRDMALMGLNSLSELTPDMLRRRTAPL</sequence>
<feature type="binding site" evidence="7">
    <location>
        <position position="261"/>
    </location>
    <ligand>
        <name>glyoxylate</name>
        <dbReference type="ChEBI" id="CHEBI:36655"/>
    </ligand>
</feature>
<dbReference type="PANTHER" id="PTHR10578:SF107">
    <property type="entry name" value="2-HYDROXYACID OXIDASE 1"/>
    <property type="match status" value="1"/>
</dbReference>
<keyword evidence="3 7" id="KW-0288">FMN</keyword>
<proteinExistence type="inferred from homology"/>
<comment type="similarity">
    <text evidence="5">Belongs to the FMN-dependent alpha-hydroxy acid dehydrogenase family.</text>
</comment>
<keyword evidence="11" id="KW-1185">Reference proteome</keyword>
<feature type="domain" description="FMN hydroxy acid dehydrogenase" evidence="9">
    <location>
        <begin position="1"/>
        <end position="362"/>
    </location>
</feature>
<evidence type="ECO:0000259" key="9">
    <source>
        <dbReference type="PROSITE" id="PS51349"/>
    </source>
</evidence>
<evidence type="ECO:0000256" key="6">
    <source>
        <dbReference type="PIRSR" id="PIRSR000138-1"/>
    </source>
</evidence>
<reference evidence="10" key="1">
    <citation type="submission" date="2021-03" db="EMBL/GenBank/DDBJ databases">
        <authorList>
            <person name="So Y."/>
        </authorList>
    </citation>
    <scope>NUCLEOTIDE SEQUENCE</scope>
    <source>
        <strain evidence="10">SG15</strain>
    </source>
</reference>
<comment type="cofactor">
    <cofactor evidence="1">
        <name>FMN</name>
        <dbReference type="ChEBI" id="CHEBI:58210"/>
    </cofactor>
</comment>
<feature type="binding site" evidence="7">
    <location>
        <position position="5"/>
    </location>
    <ligand>
        <name>glyoxylate</name>
        <dbReference type="ChEBI" id="CHEBI:36655"/>
    </ligand>
</feature>
<dbReference type="SUPFAM" id="SSF51395">
    <property type="entry name" value="FMN-linked oxidoreductases"/>
    <property type="match status" value="1"/>
</dbReference>
<evidence type="ECO:0000313" key="10">
    <source>
        <dbReference type="EMBL" id="MBP0495481.1"/>
    </source>
</evidence>
<gene>
    <name evidence="10" type="ORF">J5Y10_22035</name>
</gene>
<feature type="binding site" evidence="7">
    <location>
        <position position="87"/>
    </location>
    <ligand>
        <name>FMN</name>
        <dbReference type="ChEBI" id="CHEBI:58210"/>
    </ligand>
</feature>
<feature type="binding site" evidence="7">
    <location>
        <position position="135"/>
    </location>
    <ligand>
        <name>FMN</name>
        <dbReference type="ChEBI" id="CHEBI:58210"/>
    </ligand>
</feature>
<name>A0A940N3S9_9PROT</name>